<gene>
    <name evidence="4" type="ORF">A4H34_03060</name>
</gene>
<feature type="domain" description="HTH tetR-type" evidence="3">
    <location>
        <begin position="10"/>
        <end position="70"/>
    </location>
</feature>
<dbReference type="PROSITE" id="PS50977">
    <property type="entry name" value="HTH_TETR_2"/>
    <property type="match status" value="1"/>
</dbReference>
<dbReference type="InterPro" id="IPR041678">
    <property type="entry name" value="TetR_C_16"/>
</dbReference>
<dbReference type="InterPro" id="IPR001647">
    <property type="entry name" value="HTH_TetR"/>
</dbReference>
<dbReference type="PANTHER" id="PTHR30055">
    <property type="entry name" value="HTH-TYPE TRANSCRIPTIONAL REGULATOR RUTR"/>
    <property type="match status" value="1"/>
</dbReference>
<keyword evidence="5" id="KW-1185">Reference proteome</keyword>
<dbReference type="EMBL" id="LVZK01000001">
    <property type="protein sequence ID" value="OAP86169.1"/>
    <property type="molecule type" value="Genomic_DNA"/>
</dbReference>
<dbReference type="GO" id="GO:0003700">
    <property type="term" value="F:DNA-binding transcription factor activity"/>
    <property type="evidence" value="ECO:0007669"/>
    <property type="project" value="TreeGrafter"/>
</dbReference>
<dbReference type="InterPro" id="IPR009057">
    <property type="entry name" value="Homeodomain-like_sf"/>
</dbReference>
<dbReference type="RefSeq" id="WP_009197814.1">
    <property type="nucleotide sequence ID" value="NZ_LVZK01000001.1"/>
</dbReference>
<evidence type="ECO:0000259" key="3">
    <source>
        <dbReference type="PROSITE" id="PS50977"/>
    </source>
</evidence>
<reference evidence="4 5" key="1">
    <citation type="submission" date="2016-04" db="EMBL/GenBank/DDBJ databases">
        <title>Peptidophaga gingivicola gen. nov., sp. nov., isolated from human subgingival plaque.</title>
        <authorList>
            <person name="Beall C.J."/>
            <person name="Mokrzan E.M."/>
            <person name="Griffen A.L."/>
            <person name="Leys E.J."/>
        </authorList>
    </citation>
    <scope>NUCLEOTIDE SEQUENCE [LARGE SCALE GENOMIC DNA]</scope>
    <source>
        <strain evidence="4 5">BA112</strain>
    </source>
</reference>
<proteinExistence type="predicted"/>
<dbReference type="Gene3D" id="1.10.357.10">
    <property type="entry name" value="Tetracycline Repressor, domain 2"/>
    <property type="match status" value="1"/>
</dbReference>
<dbReference type="Pfam" id="PF17920">
    <property type="entry name" value="TetR_C_16"/>
    <property type="match status" value="1"/>
</dbReference>
<dbReference type="SUPFAM" id="SSF48498">
    <property type="entry name" value="Tetracyclin repressor-like, C-terminal domain"/>
    <property type="match status" value="1"/>
</dbReference>
<dbReference type="STRING" id="1823756.A4H34_03060"/>
<dbReference type="AlphaFoldDB" id="A0A179B460"/>
<evidence type="ECO:0000313" key="5">
    <source>
        <dbReference type="Proteomes" id="UP000078368"/>
    </source>
</evidence>
<dbReference type="PRINTS" id="PR00455">
    <property type="entry name" value="HTHTETR"/>
</dbReference>
<dbReference type="Pfam" id="PF00440">
    <property type="entry name" value="TetR_N"/>
    <property type="match status" value="1"/>
</dbReference>
<evidence type="ECO:0000256" key="2">
    <source>
        <dbReference type="PROSITE-ProRule" id="PRU00335"/>
    </source>
</evidence>
<dbReference type="Gene3D" id="1.10.10.60">
    <property type="entry name" value="Homeodomain-like"/>
    <property type="match status" value="1"/>
</dbReference>
<comment type="caution">
    <text evidence="4">The sequence shown here is derived from an EMBL/GenBank/DDBJ whole genome shotgun (WGS) entry which is preliminary data.</text>
</comment>
<dbReference type="Proteomes" id="UP000078368">
    <property type="component" value="Unassembled WGS sequence"/>
</dbReference>
<evidence type="ECO:0000256" key="1">
    <source>
        <dbReference type="ARBA" id="ARBA00023125"/>
    </source>
</evidence>
<sequence length="200" mass="22016">MTRGRRRGSPATREQILDAARKVFDERGFRAASLRAVARTANVDPALVHYYFDSKVQLYTQSVGIGINPERVLAEVITPGRRGLGRRLMAFLTDLWESEVAQFVVESARENPALARQYAGVIVEQWRRAADILGFPHGIVREESLAQAIAVVAGVVTSKYLLELEPATSLTREQAIRVYGDLLQGVIDAAAAAEDPEAKK</sequence>
<name>A0A179B460_9ACTO</name>
<dbReference type="SUPFAM" id="SSF46689">
    <property type="entry name" value="Homeodomain-like"/>
    <property type="match status" value="1"/>
</dbReference>
<protein>
    <recommendedName>
        <fullName evidence="3">HTH tetR-type domain-containing protein</fullName>
    </recommendedName>
</protein>
<dbReference type="GO" id="GO:0000976">
    <property type="term" value="F:transcription cis-regulatory region binding"/>
    <property type="evidence" value="ECO:0007669"/>
    <property type="project" value="TreeGrafter"/>
</dbReference>
<organism evidence="4 5">
    <name type="scientific">Peptidiphaga gingivicola</name>
    <dbReference type="NCBI Taxonomy" id="2741497"/>
    <lineage>
        <taxon>Bacteria</taxon>
        <taxon>Bacillati</taxon>
        <taxon>Actinomycetota</taxon>
        <taxon>Actinomycetes</taxon>
        <taxon>Actinomycetales</taxon>
        <taxon>Actinomycetaceae</taxon>
        <taxon>Peptidiphaga</taxon>
    </lineage>
</organism>
<dbReference type="PANTHER" id="PTHR30055:SF235">
    <property type="entry name" value="TRANSCRIPTIONAL REGULATORY PROTEIN"/>
    <property type="match status" value="1"/>
</dbReference>
<feature type="DNA-binding region" description="H-T-H motif" evidence="2">
    <location>
        <begin position="33"/>
        <end position="52"/>
    </location>
</feature>
<keyword evidence="1 2" id="KW-0238">DNA-binding</keyword>
<evidence type="ECO:0000313" key="4">
    <source>
        <dbReference type="EMBL" id="OAP86169.1"/>
    </source>
</evidence>
<dbReference type="InterPro" id="IPR050109">
    <property type="entry name" value="HTH-type_TetR-like_transc_reg"/>
</dbReference>
<accession>A0A179B460</accession>
<dbReference type="InterPro" id="IPR036271">
    <property type="entry name" value="Tet_transcr_reg_TetR-rel_C_sf"/>
</dbReference>